<keyword evidence="1" id="KW-1185">Reference proteome</keyword>
<sequence length="83" mass="9382">MQWVSKTSGEPSYVTLVVFLQLDFTPITPTAIGRWYAQACLFANRQLVVKAHGSPVDEYYIAAFNQHIFMGSQSYLYLASVMI</sequence>
<dbReference type="Proteomes" id="UP000887565">
    <property type="component" value="Unplaced"/>
</dbReference>
<organism evidence="1 2">
    <name type="scientific">Romanomermis culicivorax</name>
    <name type="common">Nematode worm</name>
    <dbReference type="NCBI Taxonomy" id="13658"/>
    <lineage>
        <taxon>Eukaryota</taxon>
        <taxon>Metazoa</taxon>
        <taxon>Ecdysozoa</taxon>
        <taxon>Nematoda</taxon>
        <taxon>Enoplea</taxon>
        <taxon>Dorylaimia</taxon>
        <taxon>Mermithida</taxon>
        <taxon>Mermithoidea</taxon>
        <taxon>Mermithidae</taxon>
        <taxon>Romanomermis</taxon>
    </lineage>
</organism>
<evidence type="ECO:0000313" key="1">
    <source>
        <dbReference type="Proteomes" id="UP000887565"/>
    </source>
</evidence>
<accession>A0A915JEX8</accession>
<evidence type="ECO:0000313" key="2">
    <source>
        <dbReference type="WBParaSite" id="nRc.2.0.1.t24744-RA"/>
    </source>
</evidence>
<proteinExistence type="predicted"/>
<dbReference type="WBParaSite" id="nRc.2.0.1.t24744-RA">
    <property type="protein sequence ID" value="nRc.2.0.1.t24744-RA"/>
    <property type="gene ID" value="nRc.2.0.1.g24744"/>
</dbReference>
<reference evidence="2" key="1">
    <citation type="submission" date="2022-11" db="UniProtKB">
        <authorList>
            <consortium name="WormBaseParasite"/>
        </authorList>
    </citation>
    <scope>IDENTIFICATION</scope>
</reference>
<dbReference type="AlphaFoldDB" id="A0A915JEX8"/>
<protein>
    <submittedName>
        <fullName evidence="2">Uncharacterized protein</fullName>
    </submittedName>
</protein>
<name>A0A915JEX8_ROMCU</name>